<evidence type="ECO:0000313" key="1">
    <source>
        <dbReference type="EMBL" id="KAI3721380.1"/>
    </source>
</evidence>
<proteinExistence type="predicted"/>
<sequence>MPPEPLPFDRKDLFKERKPSSSDPAGVVPVRWRETPTTPSSHHNNHGSFSLRCGGAGGSSDFRRPFSGHGKQVGGGWHVTTLEPWQDKFCRENNHINNGALASSSQKDRKGCNSPSPNGTSHLHSDFVNSWEDLPPKDQHDKNNGSVVGTTGNQRLDNENSLGSSIDWKPLKWIRSGSLSSRGSGFSHSSSSKSMGVDSIDMKIDTVPGNTTPLQSPSEDAVPCLTPRTPADDVSSRKKPRLGWGEGLAKYEKKKVGPDDILDKEGGSRNGMVDGVNSLEPLVPSPCSQLDKSPSITGCSECASPATPYSFACSSSPGIEEKASVKTAEADNNNNNCNPCVPSTEGSTFNLENLELTEAVNMSSLLNELLQSDETNTQASGFVRSTAMDKLQVWKAEISRTLEITETEVDSLENELKSLVSNNGASYSLPTECNDMNTEEKSGPLSSSIISSTEKADDFIEEERTGVEDLDRESPGTATSKFVETFTSCDNNTPSDTLEQKDSSCILDIRSEDMEAKSSQDDVSNGILSTVPVRGNVLHNKCGKLLELISASNKTEANEARDELTNLLPSSQFCTKISRSTNDSLVKKNFGIKKRFLKFKERAITLKFRAFQYLWKEDLRLLSVKKFSVKSHKKSESSSRMGFTDYQKHRSSIRSRFSSPAGNLSLVPTTEVTDYANKLLSDSQIKICRNTLKMPSLILDKTERVGTRFISDNGLVENPCDVEKERSLVNFWTSEEKETFLENFSLFGKDFRKIASFLPRKTVADCVEFYYKNHKSDIFQKTKKHPEFAKQGKSCTTNTYLVTSGKRWSRDTNAASLDILGAASAMASANADDGKKSQQKSTPKLYITTSRETAAADVLAGICGSISSEALSSCITSLVDSGDVYHHQHQDRMCQKLGGYSKRQLSLSRHETAYDVDEETCSDESCGGQVAPSDWTDEEKASFLQAVRLHGKDFTLISRFMKTRSRDECKVFYSKARKCLGLDGIHVETGNKDAVGPNHGGDGGSDHDDTCMVDSGSVISCDKSSSEFKMEVEDLHSSDSKQELAESHQIEVNELREPEKATGTANLEDAPQSDKVEVVAETVTKDLNSESCLDLSIEPVEKPCENDFPKDPIITSHRKTLSQDDISSRLSFRKSTSQRSSSTDGYHLHLPKHSLMDCVESSQVLKGYPVTVTTTTTNENLLPEHCLPRDSSLQICTQRQGSGSPSDVGKPGDVKLFGQILTNNPLSQSKVNGSSQENGNARKSFNLKFDNNHGDDRNNVGLLDVPLKRSYGFWDGNRIQTGFPSLPDSSILLAKYPAAFGTHSSVKTGSNVVSGFQTRELYSYKTQEAVPPFTVDKLLLPRRNLSSESLSTLQQTGARAVVVGCNGVSDPVAAIRMHYAQTEQYKNGSNGDIGSR</sequence>
<comment type="caution">
    <text evidence="1">The sequence shown here is derived from an EMBL/GenBank/DDBJ whole genome shotgun (WGS) entry which is preliminary data.</text>
</comment>
<reference evidence="1 2" key="2">
    <citation type="journal article" date="2022" name="Mol. Ecol. Resour.">
        <title>The genomes of chicory, endive, great burdock and yacon provide insights into Asteraceae paleo-polyploidization history and plant inulin production.</title>
        <authorList>
            <person name="Fan W."/>
            <person name="Wang S."/>
            <person name="Wang H."/>
            <person name="Wang A."/>
            <person name="Jiang F."/>
            <person name="Liu H."/>
            <person name="Zhao H."/>
            <person name="Xu D."/>
            <person name="Zhang Y."/>
        </authorList>
    </citation>
    <scope>NUCLEOTIDE SEQUENCE [LARGE SCALE GENOMIC DNA]</scope>
    <source>
        <strain evidence="2">cv. Punajuju</strain>
        <tissue evidence="1">Leaves</tissue>
    </source>
</reference>
<dbReference type="Proteomes" id="UP001055811">
    <property type="component" value="Linkage Group LG06"/>
</dbReference>
<dbReference type="EMBL" id="CM042014">
    <property type="protein sequence ID" value="KAI3721380.1"/>
    <property type="molecule type" value="Genomic_DNA"/>
</dbReference>
<reference evidence="2" key="1">
    <citation type="journal article" date="2022" name="Mol. Ecol. Resour.">
        <title>The genomes of chicory, endive, great burdock and yacon provide insights into Asteraceae palaeo-polyploidization history and plant inulin production.</title>
        <authorList>
            <person name="Fan W."/>
            <person name="Wang S."/>
            <person name="Wang H."/>
            <person name="Wang A."/>
            <person name="Jiang F."/>
            <person name="Liu H."/>
            <person name="Zhao H."/>
            <person name="Xu D."/>
            <person name="Zhang Y."/>
        </authorList>
    </citation>
    <scope>NUCLEOTIDE SEQUENCE [LARGE SCALE GENOMIC DNA]</scope>
    <source>
        <strain evidence="2">cv. Punajuju</strain>
    </source>
</reference>
<evidence type="ECO:0000313" key="2">
    <source>
        <dbReference type="Proteomes" id="UP001055811"/>
    </source>
</evidence>
<accession>A0ACB9BHD6</accession>
<name>A0ACB9BHD6_CICIN</name>
<protein>
    <submittedName>
        <fullName evidence="1">Uncharacterized protein</fullName>
    </submittedName>
</protein>
<gene>
    <name evidence="1" type="ORF">L2E82_32390</name>
</gene>
<organism evidence="1 2">
    <name type="scientific">Cichorium intybus</name>
    <name type="common">Chicory</name>
    <dbReference type="NCBI Taxonomy" id="13427"/>
    <lineage>
        <taxon>Eukaryota</taxon>
        <taxon>Viridiplantae</taxon>
        <taxon>Streptophyta</taxon>
        <taxon>Embryophyta</taxon>
        <taxon>Tracheophyta</taxon>
        <taxon>Spermatophyta</taxon>
        <taxon>Magnoliopsida</taxon>
        <taxon>eudicotyledons</taxon>
        <taxon>Gunneridae</taxon>
        <taxon>Pentapetalae</taxon>
        <taxon>asterids</taxon>
        <taxon>campanulids</taxon>
        <taxon>Asterales</taxon>
        <taxon>Asteraceae</taxon>
        <taxon>Cichorioideae</taxon>
        <taxon>Cichorieae</taxon>
        <taxon>Cichoriinae</taxon>
        <taxon>Cichorium</taxon>
    </lineage>
</organism>
<keyword evidence="2" id="KW-1185">Reference proteome</keyword>